<accession>X0YJM2</accession>
<reference evidence="1" key="1">
    <citation type="journal article" date="2014" name="Front. Microbiol.">
        <title>High frequency of phylogenetically diverse reductive dehalogenase-homologous genes in deep subseafloor sedimentary metagenomes.</title>
        <authorList>
            <person name="Kawai M."/>
            <person name="Futagami T."/>
            <person name="Toyoda A."/>
            <person name="Takaki Y."/>
            <person name="Nishi S."/>
            <person name="Hori S."/>
            <person name="Arai W."/>
            <person name="Tsubouchi T."/>
            <person name="Morono Y."/>
            <person name="Uchiyama I."/>
            <person name="Ito T."/>
            <person name="Fujiyama A."/>
            <person name="Inagaki F."/>
            <person name="Takami H."/>
        </authorList>
    </citation>
    <scope>NUCLEOTIDE SEQUENCE</scope>
    <source>
        <strain evidence="1">Expedition CK06-06</strain>
    </source>
</reference>
<proteinExistence type="predicted"/>
<feature type="non-terminal residue" evidence="1">
    <location>
        <position position="41"/>
    </location>
</feature>
<gene>
    <name evidence="1" type="ORF">S01H1_77091</name>
</gene>
<sequence>MREVKAIAVYDPIDNPWESAIQDAAKEITDNWLPSFPCQLL</sequence>
<evidence type="ECO:0000313" key="1">
    <source>
        <dbReference type="EMBL" id="GAG48778.1"/>
    </source>
</evidence>
<comment type="caution">
    <text evidence="1">The sequence shown here is derived from an EMBL/GenBank/DDBJ whole genome shotgun (WGS) entry which is preliminary data.</text>
</comment>
<name>X0YJM2_9ZZZZ</name>
<protein>
    <submittedName>
        <fullName evidence="1">Uncharacterized protein</fullName>
    </submittedName>
</protein>
<organism evidence="1">
    <name type="scientific">marine sediment metagenome</name>
    <dbReference type="NCBI Taxonomy" id="412755"/>
    <lineage>
        <taxon>unclassified sequences</taxon>
        <taxon>metagenomes</taxon>
        <taxon>ecological metagenomes</taxon>
    </lineage>
</organism>
<dbReference type="EMBL" id="BARS01051793">
    <property type="protein sequence ID" value="GAG48778.1"/>
    <property type="molecule type" value="Genomic_DNA"/>
</dbReference>
<dbReference type="AlphaFoldDB" id="X0YJM2"/>